<dbReference type="Proteomes" id="UP000701801">
    <property type="component" value="Unassembled WGS sequence"/>
</dbReference>
<comment type="caution">
    <text evidence="6">The sequence shown here is derived from an EMBL/GenBank/DDBJ whole genome shotgun (WGS) entry which is preliminary data.</text>
</comment>
<proteinExistence type="inferred from homology"/>
<gene>
    <name evidence="6" type="ORF">HYALB_00010882</name>
</gene>
<dbReference type="InterPro" id="IPR036396">
    <property type="entry name" value="Cyt_P450_sf"/>
</dbReference>
<dbReference type="AlphaFoldDB" id="A0A9N9LSL7"/>
<keyword evidence="7" id="KW-1185">Reference proteome</keyword>
<evidence type="ECO:0000313" key="6">
    <source>
        <dbReference type="EMBL" id="CAG8977797.1"/>
    </source>
</evidence>
<keyword evidence="5" id="KW-0349">Heme</keyword>
<evidence type="ECO:0000256" key="2">
    <source>
        <dbReference type="ARBA" id="ARBA00010617"/>
    </source>
</evidence>
<dbReference type="GO" id="GO:0016705">
    <property type="term" value="F:oxidoreductase activity, acting on paired donors, with incorporation or reduction of molecular oxygen"/>
    <property type="evidence" value="ECO:0007669"/>
    <property type="project" value="InterPro"/>
</dbReference>
<evidence type="ECO:0000313" key="7">
    <source>
        <dbReference type="Proteomes" id="UP000701801"/>
    </source>
</evidence>
<dbReference type="OrthoDB" id="1470350at2759"/>
<name>A0A9N9LSL7_9HELO</name>
<evidence type="ECO:0000256" key="5">
    <source>
        <dbReference type="PIRSR" id="PIRSR602401-1"/>
    </source>
</evidence>
<sequence>MAHALNSTLLGHLPTAATIQTHLNQNVHSLTSFLRSIPPSTYTSLFGILTLLYLSYKWALPKPIPGIPYHKASTKRLLGDVSSMVSHISRTQEIHTWMSAQNTTLNSPIIQLFTRPFGPPCVVVTDYLEAQDILVHRTKEFDRSKFIADVSGGIVSKSHFVMQTNDEFRKHRKWVQGIMATGFLQDIAAPYMYEAGQDLLQLWEQKARLAKGRAFAAAHDVHCTTMDAVWPIVFGADPGNSNTKAQLRLFDTITEVDLPSSLEEEAVLPRAPHPEMVQSFLNLMHSVEACIKSPMPVLSHWLLRQTAALKKSIRNKNELISREIEKAVVRAKSTSAANKEVKCAVDDIVRREMRLAEKENRTPEFGSQGMSDEILGFIIGAQDTTATSVTWALKYLTDNPTIQSKLRSELRAGHADATAEKRMPTFDEITQTQIHYRDAVIEEIFRCSQTEASAVRTAVVDTEILGHFIPKGTEVFLMGNGPSFLAPEFKIEDSLRTKLGLESKGKVGVWNHADMESFNPERWMVSGPGGKVVFDAAAGPMLTFGLGERGCYGRRMAYLQMRQLLSLIVWRFELFPCPEGLSGYAASDKMAHSPQLCYIRPAKIVY</sequence>
<dbReference type="InterPro" id="IPR050121">
    <property type="entry name" value="Cytochrome_P450_monoxygenase"/>
</dbReference>
<dbReference type="SUPFAM" id="SSF48264">
    <property type="entry name" value="Cytochrome P450"/>
    <property type="match status" value="1"/>
</dbReference>
<dbReference type="Pfam" id="PF00067">
    <property type="entry name" value="p450"/>
    <property type="match status" value="2"/>
</dbReference>
<keyword evidence="4 5" id="KW-0408">Iron</keyword>
<dbReference type="InterPro" id="IPR001128">
    <property type="entry name" value="Cyt_P450"/>
</dbReference>
<dbReference type="PRINTS" id="PR00463">
    <property type="entry name" value="EP450I"/>
</dbReference>
<dbReference type="GO" id="GO:0020037">
    <property type="term" value="F:heme binding"/>
    <property type="evidence" value="ECO:0007669"/>
    <property type="project" value="InterPro"/>
</dbReference>
<organism evidence="6 7">
    <name type="scientific">Hymenoscyphus albidus</name>
    <dbReference type="NCBI Taxonomy" id="595503"/>
    <lineage>
        <taxon>Eukaryota</taxon>
        <taxon>Fungi</taxon>
        <taxon>Dikarya</taxon>
        <taxon>Ascomycota</taxon>
        <taxon>Pezizomycotina</taxon>
        <taxon>Leotiomycetes</taxon>
        <taxon>Helotiales</taxon>
        <taxon>Helotiaceae</taxon>
        <taxon>Hymenoscyphus</taxon>
    </lineage>
</organism>
<dbReference type="PANTHER" id="PTHR24305">
    <property type="entry name" value="CYTOCHROME P450"/>
    <property type="match status" value="1"/>
</dbReference>
<dbReference type="GO" id="GO:0005506">
    <property type="term" value="F:iron ion binding"/>
    <property type="evidence" value="ECO:0007669"/>
    <property type="project" value="InterPro"/>
</dbReference>
<dbReference type="InterPro" id="IPR002401">
    <property type="entry name" value="Cyt_P450_E_grp-I"/>
</dbReference>
<accession>A0A9N9LSL7</accession>
<dbReference type="Gene3D" id="1.10.630.10">
    <property type="entry name" value="Cytochrome P450"/>
    <property type="match status" value="1"/>
</dbReference>
<evidence type="ECO:0008006" key="8">
    <source>
        <dbReference type="Google" id="ProtNLM"/>
    </source>
</evidence>
<reference evidence="6" key="1">
    <citation type="submission" date="2021-07" db="EMBL/GenBank/DDBJ databases">
        <authorList>
            <person name="Durling M."/>
        </authorList>
    </citation>
    <scope>NUCLEOTIDE SEQUENCE</scope>
</reference>
<evidence type="ECO:0000256" key="3">
    <source>
        <dbReference type="ARBA" id="ARBA00022723"/>
    </source>
</evidence>
<dbReference type="PANTHER" id="PTHR24305:SF232">
    <property type="entry name" value="P450, PUTATIVE (EUROFUNG)-RELATED"/>
    <property type="match status" value="1"/>
</dbReference>
<feature type="binding site" description="axial binding residue" evidence="5">
    <location>
        <position position="551"/>
    </location>
    <ligand>
        <name>heme</name>
        <dbReference type="ChEBI" id="CHEBI:30413"/>
    </ligand>
    <ligandPart>
        <name>Fe</name>
        <dbReference type="ChEBI" id="CHEBI:18248"/>
    </ligandPart>
</feature>
<protein>
    <recommendedName>
        <fullName evidence="8">Cytochrome P450 monooxygenase</fullName>
    </recommendedName>
</protein>
<comment type="similarity">
    <text evidence="2">Belongs to the cytochrome P450 family.</text>
</comment>
<dbReference type="EMBL" id="CAJVRM010000235">
    <property type="protein sequence ID" value="CAG8977797.1"/>
    <property type="molecule type" value="Genomic_DNA"/>
</dbReference>
<dbReference type="GO" id="GO:0004497">
    <property type="term" value="F:monooxygenase activity"/>
    <property type="evidence" value="ECO:0007669"/>
    <property type="project" value="InterPro"/>
</dbReference>
<evidence type="ECO:0000256" key="4">
    <source>
        <dbReference type="ARBA" id="ARBA00023004"/>
    </source>
</evidence>
<dbReference type="PRINTS" id="PR00385">
    <property type="entry name" value="P450"/>
</dbReference>
<comment type="cofactor">
    <cofactor evidence="1 5">
        <name>heme</name>
        <dbReference type="ChEBI" id="CHEBI:30413"/>
    </cofactor>
</comment>
<evidence type="ECO:0000256" key="1">
    <source>
        <dbReference type="ARBA" id="ARBA00001971"/>
    </source>
</evidence>
<keyword evidence="3 5" id="KW-0479">Metal-binding</keyword>